<dbReference type="Proteomes" id="UP000517187">
    <property type="component" value="Unassembled WGS sequence"/>
</dbReference>
<comment type="caution">
    <text evidence="1">The sequence shown here is derived from an EMBL/GenBank/DDBJ whole genome shotgun (WGS) entry which is preliminary data.</text>
</comment>
<reference evidence="1 2" key="1">
    <citation type="submission" date="2020-08" db="EMBL/GenBank/DDBJ databases">
        <title>Genomic Encyclopedia of Type Strains, Phase IV (KMG-V): Genome sequencing to study the core and pangenomes of soil and plant-associated prokaryotes.</title>
        <authorList>
            <person name="Whitman W."/>
        </authorList>
    </citation>
    <scope>NUCLEOTIDE SEQUENCE [LARGE SCALE GENOMIC DNA]</scope>
    <source>
        <strain evidence="1 2">SEMIA 4011</strain>
    </source>
</reference>
<dbReference type="AlphaFoldDB" id="A0A7X0A1L3"/>
<organism evidence="1 2">
    <name type="scientific">Rhizobium leguminosarum</name>
    <dbReference type="NCBI Taxonomy" id="384"/>
    <lineage>
        <taxon>Bacteria</taxon>
        <taxon>Pseudomonadati</taxon>
        <taxon>Pseudomonadota</taxon>
        <taxon>Alphaproteobacteria</taxon>
        <taxon>Hyphomicrobiales</taxon>
        <taxon>Rhizobiaceae</taxon>
        <taxon>Rhizobium/Agrobacterium group</taxon>
        <taxon>Rhizobium</taxon>
    </lineage>
</organism>
<evidence type="ECO:0000313" key="1">
    <source>
        <dbReference type="EMBL" id="MBB6225589.1"/>
    </source>
</evidence>
<dbReference type="EMBL" id="JACIIJ010000030">
    <property type="protein sequence ID" value="MBB6225589.1"/>
    <property type="molecule type" value="Genomic_DNA"/>
</dbReference>
<evidence type="ECO:0008006" key="3">
    <source>
        <dbReference type="Google" id="ProtNLM"/>
    </source>
</evidence>
<sequence>SIYYANRTLLPSKTRVFVDFIAELFQRERYPERFAGSLG</sequence>
<evidence type="ECO:0000313" key="2">
    <source>
        <dbReference type="Proteomes" id="UP000517187"/>
    </source>
</evidence>
<feature type="non-terminal residue" evidence="1">
    <location>
        <position position="1"/>
    </location>
</feature>
<protein>
    <recommendedName>
        <fullName evidence="3">LysR family transcriptional regulator</fullName>
    </recommendedName>
</protein>
<accession>A0A7X0A1L3</accession>
<name>A0A7X0A1L3_RHILE</name>
<gene>
    <name evidence="1" type="ORF">GGE66_006620</name>
</gene>
<proteinExistence type="predicted"/>